<name>A0A8J9S410_PHATR</name>
<gene>
    <name evidence="1" type="ORF">PTTT1_LOCUS8962</name>
</gene>
<protein>
    <recommendedName>
        <fullName evidence="2">Sulfotransferase family protein</fullName>
    </recommendedName>
</protein>
<dbReference type="Gene3D" id="3.40.50.300">
    <property type="entry name" value="P-loop containing nucleotide triphosphate hydrolases"/>
    <property type="match status" value="1"/>
</dbReference>
<sequence>MSQSQFVFLDEQERLFCEPVRDGSFRLDLIHIPKTAGSATECLAAQHNVSWGACHWFRSIDGCHVTSCPPHPPRKAYSPDFKIPYWHLPIPYYQYESKKMKESNLLKWFDNSALFTVVRNPYERVLSEWKYRTKSPDMKDDSSMMNAFVLKHLNMMEAGRATNGSLPSLEYFVHDGHFIPQVDYVRNITNSLDEPIQVYIIRQETWFQGLSCLLSRFGLSWTLQSKKVNKGGGSLSVANFTTETRDLIGRVYAEDFEFFGYSL</sequence>
<dbReference type="Proteomes" id="UP000836788">
    <property type="component" value="Chromosome 11"/>
</dbReference>
<dbReference type="InterPro" id="IPR027417">
    <property type="entry name" value="P-loop_NTPase"/>
</dbReference>
<dbReference type="SUPFAM" id="SSF52540">
    <property type="entry name" value="P-loop containing nucleoside triphosphate hydrolases"/>
    <property type="match status" value="1"/>
</dbReference>
<evidence type="ECO:0008006" key="2">
    <source>
        <dbReference type="Google" id="ProtNLM"/>
    </source>
</evidence>
<accession>A0A8J9S410</accession>
<reference evidence="1" key="1">
    <citation type="submission" date="2022-02" db="EMBL/GenBank/DDBJ databases">
        <authorList>
            <person name="Giguere J D."/>
        </authorList>
    </citation>
    <scope>NUCLEOTIDE SEQUENCE</scope>
    <source>
        <strain evidence="1">CCAP 1055/1</strain>
    </source>
</reference>
<dbReference type="EMBL" id="OU594952">
    <property type="protein sequence ID" value="CAG9279084.1"/>
    <property type="molecule type" value="Genomic_DNA"/>
</dbReference>
<evidence type="ECO:0000313" key="1">
    <source>
        <dbReference type="EMBL" id="CAG9279084.1"/>
    </source>
</evidence>
<dbReference type="AlphaFoldDB" id="A0A8J9S410"/>
<organism evidence="1">
    <name type="scientific">Phaeodactylum tricornutum</name>
    <name type="common">Diatom</name>
    <dbReference type="NCBI Taxonomy" id="2850"/>
    <lineage>
        <taxon>Eukaryota</taxon>
        <taxon>Sar</taxon>
        <taxon>Stramenopiles</taxon>
        <taxon>Ochrophyta</taxon>
        <taxon>Bacillariophyta</taxon>
        <taxon>Bacillariophyceae</taxon>
        <taxon>Bacillariophycidae</taxon>
        <taxon>Naviculales</taxon>
        <taxon>Phaeodactylaceae</taxon>
        <taxon>Phaeodactylum</taxon>
    </lineage>
</organism>
<proteinExistence type="predicted"/>